<dbReference type="PANTHER" id="PTHR13832">
    <property type="entry name" value="PROTEIN PHOSPHATASE 2C"/>
    <property type="match status" value="1"/>
</dbReference>
<dbReference type="GO" id="GO:0004722">
    <property type="term" value="F:protein serine/threonine phosphatase activity"/>
    <property type="evidence" value="ECO:0007669"/>
    <property type="project" value="InterPro"/>
</dbReference>
<evidence type="ECO:0000313" key="3">
    <source>
        <dbReference type="Proteomes" id="UP000198597"/>
    </source>
</evidence>
<dbReference type="Proteomes" id="UP000198597">
    <property type="component" value="Unassembled WGS sequence"/>
</dbReference>
<dbReference type="EMBL" id="FNJM01000003">
    <property type="protein sequence ID" value="SDP26792.1"/>
    <property type="molecule type" value="Genomic_DNA"/>
</dbReference>
<dbReference type="CDD" id="cd00143">
    <property type="entry name" value="PP2Cc"/>
    <property type="match status" value="1"/>
</dbReference>
<dbReference type="InterPro" id="IPR036457">
    <property type="entry name" value="PPM-type-like_dom_sf"/>
</dbReference>
<protein>
    <submittedName>
        <fullName evidence="2">Protein phosphatase</fullName>
    </submittedName>
</protein>
<keyword evidence="3" id="KW-1185">Reference proteome</keyword>
<dbReference type="AlphaFoldDB" id="A0A1H0RB32"/>
<dbReference type="STRING" id="94869.SAMN04488529_103114"/>
<evidence type="ECO:0000259" key="1">
    <source>
        <dbReference type="PROSITE" id="PS51746"/>
    </source>
</evidence>
<dbReference type="SUPFAM" id="SSF81606">
    <property type="entry name" value="PP2C-like"/>
    <property type="match status" value="1"/>
</dbReference>
<dbReference type="Gene3D" id="3.60.40.10">
    <property type="entry name" value="PPM-type phosphatase domain"/>
    <property type="match status" value="1"/>
</dbReference>
<dbReference type="GeneID" id="65311365"/>
<dbReference type="PROSITE" id="PS51746">
    <property type="entry name" value="PPM_2"/>
    <property type="match status" value="1"/>
</dbReference>
<dbReference type="PANTHER" id="PTHR13832:SF860">
    <property type="entry name" value="PROTEIN PHOSPHATASE PHPP"/>
    <property type="match status" value="1"/>
</dbReference>
<dbReference type="SMART" id="SM00331">
    <property type="entry name" value="PP2C_SIG"/>
    <property type="match status" value="1"/>
</dbReference>
<sequence length="239" mass="26626">MTGIKSDVGIVRELNEDYAKYVENEKFKAYVVADGMGGHNAGEVASKMATEKIIEYIEANFTEENKEEILKRAVLYANKEVYSFSHKEEEYTGMGTTLTACLITNKFIQIANVGDSSCFGIRNKNIEKITKDHSLVQELLDLGTISEEEAAKHPQKNVITRAIGTKDWVDIDVFNIELGKFQTLMLCSDGLSNEVNKQDILSIINEADNINIACEKLVDVAKSRGGRDNITVMLFEGEV</sequence>
<dbReference type="InterPro" id="IPR001932">
    <property type="entry name" value="PPM-type_phosphatase-like_dom"/>
</dbReference>
<dbReference type="NCBIfam" id="NF033484">
    <property type="entry name" value="Stp1_PP2C_phos"/>
    <property type="match status" value="1"/>
</dbReference>
<reference evidence="2 3" key="1">
    <citation type="submission" date="2016-10" db="EMBL/GenBank/DDBJ databases">
        <authorList>
            <person name="de Groot N.N."/>
        </authorList>
    </citation>
    <scope>NUCLEOTIDE SEQUENCE [LARGE SCALE GENOMIC DNA]</scope>
    <source>
        <strain evidence="2 3">DSM 12272</strain>
    </source>
</reference>
<accession>A0A1H0RB32</accession>
<evidence type="ECO:0000313" key="2">
    <source>
        <dbReference type="EMBL" id="SDP26792.1"/>
    </source>
</evidence>
<dbReference type="OrthoDB" id="9801841at2"/>
<feature type="domain" description="PPM-type phosphatase" evidence="1">
    <location>
        <begin position="1"/>
        <end position="237"/>
    </location>
</feature>
<gene>
    <name evidence="2" type="ORF">SAMN04488529_103114</name>
</gene>
<dbReference type="RefSeq" id="WP_089967925.1">
    <property type="nucleotide sequence ID" value="NZ_CP071376.1"/>
</dbReference>
<organism evidence="2 3">
    <name type="scientific">Clostridium gasigenes</name>
    <dbReference type="NCBI Taxonomy" id="94869"/>
    <lineage>
        <taxon>Bacteria</taxon>
        <taxon>Bacillati</taxon>
        <taxon>Bacillota</taxon>
        <taxon>Clostridia</taxon>
        <taxon>Eubacteriales</taxon>
        <taxon>Clostridiaceae</taxon>
        <taxon>Clostridium</taxon>
    </lineage>
</organism>
<proteinExistence type="predicted"/>
<name>A0A1H0RB32_9CLOT</name>
<dbReference type="Pfam" id="PF13672">
    <property type="entry name" value="PP2C_2"/>
    <property type="match status" value="1"/>
</dbReference>
<dbReference type="SMART" id="SM00332">
    <property type="entry name" value="PP2Cc"/>
    <property type="match status" value="1"/>
</dbReference>
<dbReference type="InterPro" id="IPR015655">
    <property type="entry name" value="PP2C"/>
</dbReference>